<evidence type="ECO:0000256" key="2">
    <source>
        <dbReference type="SAM" id="MobiDB-lite"/>
    </source>
</evidence>
<feature type="non-terminal residue" evidence="4">
    <location>
        <position position="1"/>
    </location>
</feature>
<feature type="domain" description="CCHC-type" evidence="3">
    <location>
        <begin position="20"/>
        <end position="36"/>
    </location>
</feature>
<feature type="non-terminal residue" evidence="4">
    <location>
        <position position="50"/>
    </location>
</feature>
<keyword evidence="1" id="KW-0479">Metal-binding</keyword>
<dbReference type="PROSITE" id="PS50158">
    <property type="entry name" value="ZF_CCHC"/>
    <property type="match status" value="1"/>
</dbReference>
<proteinExistence type="predicted"/>
<dbReference type="Pfam" id="PF00098">
    <property type="entry name" value="zf-CCHC"/>
    <property type="match status" value="1"/>
</dbReference>
<feature type="compositionally biased region" description="Basic and acidic residues" evidence="2">
    <location>
        <begin position="12"/>
        <end position="22"/>
    </location>
</feature>
<evidence type="ECO:0000259" key="3">
    <source>
        <dbReference type="PROSITE" id="PS50158"/>
    </source>
</evidence>
<dbReference type="Proteomes" id="UP001174677">
    <property type="component" value="Chromosome 16"/>
</dbReference>
<dbReference type="SUPFAM" id="SSF57756">
    <property type="entry name" value="Retrovirus zinc finger-like domains"/>
    <property type="match status" value="1"/>
</dbReference>
<accession>A0ABQ9KMX9</accession>
<gene>
    <name evidence="4" type="ORF">P3X46_028095</name>
</gene>
<evidence type="ECO:0000313" key="4">
    <source>
        <dbReference type="EMBL" id="KAJ9145750.1"/>
    </source>
</evidence>
<feature type="compositionally biased region" description="Basic residues" evidence="2">
    <location>
        <begin position="1"/>
        <end position="11"/>
    </location>
</feature>
<keyword evidence="1" id="KW-0862">Zinc</keyword>
<dbReference type="Gene3D" id="4.10.60.10">
    <property type="entry name" value="Zinc finger, CCHC-type"/>
    <property type="match status" value="1"/>
</dbReference>
<name>A0ABQ9KMX9_HEVBR</name>
<keyword evidence="1" id="KW-0863">Zinc-finger</keyword>
<keyword evidence="5" id="KW-1185">Reference proteome</keyword>
<evidence type="ECO:0000256" key="1">
    <source>
        <dbReference type="PROSITE-ProRule" id="PRU00047"/>
    </source>
</evidence>
<protein>
    <recommendedName>
        <fullName evidence="3">CCHC-type domain-containing protein</fullName>
    </recommendedName>
</protein>
<dbReference type="InterPro" id="IPR001878">
    <property type="entry name" value="Znf_CCHC"/>
</dbReference>
<dbReference type="EMBL" id="JARPOI010000016">
    <property type="protein sequence ID" value="KAJ9145750.1"/>
    <property type="molecule type" value="Genomic_DNA"/>
</dbReference>
<comment type="caution">
    <text evidence="4">The sequence shown here is derived from an EMBL/GenBank/DDBJ whole genome shotgun (WGS) entry which is preliminary data.</text>
</comment>
<evidence type="ECO:0000313" key="5">
    <source>
        <dbReference type="Proteomes" id="UP001174677"/>
    </source>
</evidence>
<reference evidence="4" key="1">
    <citation type="journal article" date="2023" name="Plant Biotechnol. J.">
        <title>Chromosome-level wild Hevea brasiliensis genome provides new tools for genomic-assisted breeding and valuable loci to elevate rubber yield.</title>
        <authorList>
            <person name="Cheng H."/>
            <person name="Song X."/>
            <person name="Hu Y."/>
            <person name="Wu T."/>
            <person name="Yang Q."/>
            <person name="An Z."/>
            <person name="Feng S."/>
            <person name="Deng Z."/>
            <person name="Wu W."/>
            <person name="Zeng X."/>
            <person name="Tu M."/>
            <person name="Wang X."/>
            <person name="Huang H."/>
        </authorList>
    </citation>
    <scope>NUCLEOTIDE SEQUENCE</scope>
    <source>
        <strain evidence="4">MT/VB/25A 57/8</strain>
    </source>
</reference>
<sequence length="50" mass="5528">PSKKIAKQKGKTKADGGKGKCFHCQKDGHSKRNCPKYLASLKDKKDTPLE</sequence>
<dbReference type="InterPro" id="IPR036875">
    <property type="entry name" value="Znf_CCHC_sf"/>
</dbReference>
<feature type="region of interest" description="Disordered" evidence="2">
    <location>
        <begin position="1"/>
        <end position="22"/>
    </location>
</feature>
<organism evidence="4 5">
    <name type="scientific">Hevea brasiliensis</name>
    <name type="common">Para rubber tree</name>
    <name type="synonym">Siphonia brasiliensis</name>
    <dbReference type="NCBI Taxonomy" id="3981"/>
    <lineage>
        <taxon>Eukaryota</taxon>
        <taxon>Viridiplantae</taxon>
        <taxon>Streptophyta</taxon>
        <taxon>Embryophyta</taxon>
        <taxon>Tracheophyta</taxon>
        <taxon>Spermatophyta</taxon>
        <taxon>Magnoliopsida</taxon>
        <taxon>eudicotyledons</taxon>
        <taxon>Gunneridae</taxon>
        <taxon>Pentapetalae</taxon>
        <taxon>rosids</taxon>
        <taxon>fabids</taxon>
        <taxon>Malpighiales</taxon>
        <taxon>Euphorbiaceae</taxon>
        <taxon>Crotonoideae</taxon>
        <taxon>Micrandreae</taxon>
        <taxon>Hevea</taxon>
    </lineage>
</organism>